<dbReference type="Gene3D" id="1.20.120.1490">
    <property type="match status" value="1"/>
</dbReference>
<keyword evidence="2" id="KW-0732">Signal</keyword>
<dbReference type="Pfam" id="PF07813">
    <property type="entry name" value="LTXXQ"/>
    <property type="match status" value="1"/>
</dbReference>
<dbReference type="GO" id="GO:0042597">
    <property type="term" value="C:periplasmic space"/>
    <property type="evidence" value="ECO:0007669"/>
    <property type="project" value="InterPro"/>
</dbReference>
<sequence>MNTSFHTVRKHLVIALSVLGMGAASLTVHAQQEPAGAPAASSNPKAAPDAPRAHRGEHRGNPAERMAKYQARLHDKLKLTAAQEPAWATFTAANARQKPNGDWKAKREAFAKLSAPERMEQWIAMSKERIAGQESRLASLKTFYAVLTPEQQKVFDDSVPGGMRGHHGHRGAPKA</sequence>
<dbReference type="AlphaFoldDB" id="A0A1A7BUF6"/>
<feature type="region of interest" description="Disordered" evidence="1">
    <location>
        <begin position="30"/>
        <end position="63"/>
    </location>
</feature>
<feature type="compositionally biased region" description="Basic and acidic residues" evidence="1">
    <location>
        <begin position="51"/>
        <end position="63"/>
    </location>
</feature>
<dbReference type="EMBL" id="LOCQ01000061">
    <property type="protein sequence ID" value="OBV37142.1"/>
    <property type="molecule type" value="Genomic_DNA"/>
</dbReference>
<name>A0A1A7BUF6_9BURK</name>
<dbReference type="PATRIC" id="fig|1747903.4.peg.642"/>
<dbReference type="InterPro" id="IPR012899">
    <property type="entry name" value="LTXXQ"/>
</dbReference>
<keyword evidence="4" id="KW-1185">Reference proteome</keyword>
<evidence type="ECO:0000313" key="4">
    <source>
        <dbReference type="Proteomes" id="UP000092713"/>
    </source>
</evidence>
<gene>
    <name evidence="3" type="ORF">ASR47_1002194</name>
</gene>
<feature type="compositionally biased region" description="Low complexity" evidence="1">
    <location>
        <begin position="34"/>
        <end position="50"/>
    </location>
</feature>
<dbReference type="STRING" id="1747903.ASR47_1002194"/>
<proteinExistence type="predicted"/>
<dbReference type="RefSeq" id="WP_065310141.1">
    <property type="nucleotide sequence ID" value="NZ_LOCQ01000061.1"/>
</dbReference>
<feature type="chain" id="PRO_5008355316" evidence="2">
    <location>
        <begin position="31"/>
        <end position="175"/>
    </location>
</feature>
<evidence type="ECO:0000256" key="2">
    <source>
        <dbReference type="SAM" id="SignalP"/>
    </source>
</evidence>
<dbReference type="Proteomes" id="UP000092713">
    <property type="component" value="Unassembled WGS sequence"/>
</dbReference>
<reference evidence="3 4" key="1">
    <citation type="submission" date="2016-04" db="EMBL/GenBank/DDBJ databases">
        <title>Draft genome sequence of Janthinobacterium psychrotolerans sp. nov., isolated from freshwater sediments in Denmark.</title>
        <authorList>
            <person name="Gong X."/>
            <person name="Skrivergaard S."/>
            <person name="Korsgaard B.S."/>
            <person name="Schreiber L."/>
            <person name="Marshall I.P."/>
            <person name="Finster K."/>
            <person name="Schramm A."/>
        </authorList>
    </citation>
    <scope>NUCLEOTIDE SEQUENCE [LARGE SCALE GENOMIC DNA]</scope>
    <source>
        <strain evidence="3 4">S3-2</strain>
    </source>
</reference>
<feature type="region of interest" description="Disordered" evidence="1">
    <location>
        <begin position="155"/>
        <end position="175"/>
    </location>
</feature>
<evidence type="ECO:0000256" key="1">
    <source>
        <dbReference type="SAM" id="MobiDB-lite"/>
    </source>
</evidence>
<evidence type="ECO:0000313" key="3">
    <source>
        <dbReference type="EMBL" id="OBV37142.1"/>
    </source>
</evidence>
<feature type="signal peptide" evidence="2">
    <location>
        <begin position="1"/>
        <end position="30"/>
    </location>
</feature>
<comment type="caution">
    <text evidence="3">The sequence shown here is derived from an EMBL/GenBank/DDBJ whole genome shotgun (WGS) entry which is preliminary data.</text>
</comment>
<organism evidence="3 4">
    <name type="scientific">Janthinobacterium psychrotolerans</name>
    <dbReference type="NCBI Taxonomy" id="1747903"/>
    <lineage>
        <taxon>Bacteria</taxon>
        <taxon>Pseudomonadati</taxon>
        <taxon>Pseudomonadota</taxon>
        <taxon>Betaproteobacteria</taxon>
        <taxon>Burkholderiales</taxon>
        <taxon>Oxalobacteraceae</taxon>
        <taxon>Janthinobacterium</taxon>
    </lineage>
</organism>
<feature type="compositionally biased region" description="Basic residues" evidence="1">
    <location>
        <begin position="164"/>
        <end position="175"/>
    </location>
</feature>
<protein>
    <submittedName>
        <fullName evidence="3">LTXXQ motif family protein</fullName>
    </submittedName>
</protein>
<dbReference type="OrthoDB" id="5298564at2"/>
<accession>A0A1A7BUF6</accession>